<feature type="compositionally biased region" description="Polar residues" evidence="2">
    <location>
        <begin position="455"/>
        <end position="479"/>
    </location>
</feature>
<evidence type="ECO:0000259" key="4">
    <source>
        <dbReference type="Pfam" id="PF24065"/>
    </source>
</evidence>
<evidence type="ECO:0000313" key="6">
    <source>
        <dbReference type="Proteomes" id="UP000291343"/>
    </source>
</evidence>
<feature type="compositionally biased region" description="Basic residues" evidence="2">
    <location>
        <begin position="1228"/>
        <end position="1239"/>
    </location>
</feature>
<dbReference type="OrthoDB" id="2414538at2759"/>
<evidence type="ECO:0000256" key="1">
    <source>
        <dbReference type="ARBA" id="ARBA00049244"/>
    </source>
</evidence>
<evidence type="ECO:0000313" key="5">
    <source>
        <dbReference type="EMBL" id="RZF41266.1"/>
    </source>
</evidence>
<dbReference type="GO" id="GO:0003887">
    <property type="term" value="F:DNA-directed DNA polymerase activity"/>
    <property type="evidence" value="ECO:0007669"/>
    <property type="project" value="UniProtKB-EC"/>
</dbReference>
<dbReference type="InterPro" id="IPR056447">
    <property type="entry name" value="REV3_N"/>
</dbReference>
<feature type="region of interest" description="Disordered" evidence="2">
    <location>
        <begin position="1544"/>
        <end position="1585"/>
    </location>
</feature>
<dbReference type="Proteomes" id="UP000291343">
    <property type="component" value="Unassembled WGS sequence"/>
</dbReference>
<name>A0A482X6K8_LAOST</name>
<organism evidence="5 6">
    <name type="scientific">Laodelphax striatellus</name>
    <name type="common">Small brown planthopper</name>
    <name type="synonym">Delphax striatella</name>
    <dbReference type="NCBI Taxonomy" id="195883"/>
    <lineage>
        <taxon>Eukaryota</taxon>
        <taxon>Metazoa</taxon>
        <taxon>Ecdysozoa</taxon>
        <taxon>Arthropoda</taxon>
        <taxon>Hexapoda</taxon>
        <taxon>Insecta</taxon>
        <taxon>Pterygota</taxon>
        <taxon>Neoptera</taxon>
        <taxon>Paraneoptera</taxon>
        <taxon>Hemiptera</taxon>
        <taxon>Auchenorrhyncha</taxon>
        <taxon>Fulgoroidea</taxon>
        <taxon>Delphacidae</taxon>
        <taxon>Criomorphinae</taxon>
        <taxon>Laodelphax</taxon>
    </lineage>
</organism>
<feature type="compositionally biased region" description="Polar residues" evidence="2">
    <location>
        <begin position="1393"/>
        <end position="1441"/>
    </location>
</feature>
<reference evidence="5 6" key="1">
    <citation type="journal article" date="2017" name="Gigascience">
        <title>Genome sequence of the small brown planthopper, Laodelphax striatellus.</title>
        <authorList>
            <person name="Zhu J."/>
            <person name="Jiang F."/>
            <person name="Wang X."/>
            <person name="Yang P."/>
            <person name="Bao Y."/>
            <person name="Zhao W."/>
            <person name="Wang W."/>
            <person name="Lu H."/>
            <person name="Wang Q."/>
            <person name="Cui N."/>
            <person name="Li J."/>
            <person name="Chen X."/>
            <person name="Luo L."/>
            <person name="Yu J."/>
            <person name="Kang L."/>
            <person name="Cui F."/>
        </authorList>
    </citation>
    <scope>NUCLEOTIDE SEQUENCE [LARGE SCALE GENOMIC DNA]</scope>
    <source>
        <strain evidence="5">Lst14</strain>
    </source>
</reference>
<evidence type="ECO:0000256" key="2">
    <source>
        <dbReference type="SAM" id="MobiDB-lite"/>
    </source>
</evidence>
<dbReference type="PANTHER" id="PTHR45812:SF1">
    <property type="entry name" value="DNA POLYMERASE ZETA CATALYTIC SUBUNIT"/>
    <property type="match status" value="1"/>
</dbReference>
<proteinExistence type="predicted"/>
<feature type="compositionally biased region" description="Polar residues" evidence="2">
    <location>
        <begin position="718"/>
        <end position="729"/>
    </location>
</feature>
<feature type="compositionally biased region" description="Basic and acidic residues" evidence="2">
    <location>
        <begin position="893"/>
        <end position="921"/>
    </location>
</feature>
<feature type="domain" description="DNA polymerase delta/zeta catalytic subunit N-terminal" evidence="3">
    <location>
        <begin position="56"/>
        <end position="133"/>
    </location>
</feature>
<comment type="caution">
    <text evidence="5">The sequence shown here is derived from an EMBL/GenBank/DDBJ whole genome shotgun (WGS) entry which is preliminary data.</text>
</comment>
<dbReference type="FunFam" id="3.30.342.10:FF:000002">
    <property type="entry name" value="DNA polymerase zeta catalytic subunit isoform X1"/>
    <property type="match status" value="1"/>
</dbReference>
<dbReference type="Gene3D" id="3.30.342.10">
    <property type="entry name" value="DNA Polymerase, chain B, domain 1"/>
    <property type="match status" value="1"/>
</dbReference>
<dbReference type="Pfam" id="PF24065">
    <property type="entry name" value="REV3_N"/>
    <property type="match status" value="1"/>
</dbReference>
<evidence type="ECO:0000259" key="3">
    <source>
        <dbReference type="Pfam" id="PF24055"/>
    </source>
</evidence>
<feature type="compositionally biased region" description="Low complexity" evidence="2">
    <location>
        <begin position="1263"/>
        <end position="1280"/>
    </location>
</feature>
<dbReference type="GO" id="GO:0042276">
    <property type="term" value="P:error-prone translesion synthesis"/>
    <property type="evidence" value="ECO:0007669"/>
    <property type="project" value="TreeGrafter"/>
</dbReference>
<dbReference type="InterPro" id="IPR030559">
    <property type="entry name" value="PolZ_Rev3"/>
</dbReference>
<feature type="compositionally biased region" description="Basic and acidic residues" evidence="2">
    <location>
        <begin position="794"/>
        <end position="803"/>
    </location>
</feature>
<feature type="compositionally biased region" description="Polar residues" evidence="2">
    <location>
        <begin position="1199"/>
        <end position="1213"/>
    </location>
</feature>
<dbReference type="STRING" id="195883.A0A482X6K8"/>
<dbReference type="SMR" id="A0A482X6K8"/>
<gene>
    <name evidence="5" type="ORF">LSTR_LSTR010494</name>
</gene>
<dbReference type="GO" id="GO:0016035">
    <property type="term" value="C:zeta DNA polymerase complex"/>
    <property type="evidence" value="ECO:0007669"/>
    <property type="project" value="InterPro"/>
</dbReference>
<feature type="compositionally biased region" description="Polar residues" evidence="2">
    <location>
        <begin position="1121"/>
        <end position="1138"/>
    </location>
</feature>
<sequence>MLDVRIVNVDHYMATPVRGFDPVYSDFRGTSVGQVPVIRIFGTTASGKKTCVHIHGVFPYIYVPFDGESDPSQQMYQLSASLDKALNIALGTANSARQHIYKVIHVKGVSFYGYHEKSHQFLKIYFYNPLIVKKATDLLQNGAVCNKIFQCHEAHLPFILQFFIDYNLHGMSFIQLASVDLRQEPGTLHSNLESDLRPAKTTYCELEADALASDILNRKTISVGEVANPGLAGIWNEERLRNDVSQLSEAQSQERPAAKKTLSEVLLRQRLREALAELSGRITGGSSSSVLYPAESTAGDHVHDASLVEGLCNKCTNHDVSTFMVHLDDSVIDEQLVLSLSQAPADSQDLSLLDVMQSLAERGAEGDEWMPATQKSTEALLSQSFHCANMEADSILGVGPHVADEEEECVPQGGLDDGADETAEKEDCWQDSIWNGLVIPQLDGAPDECPDEDNGTATSTRRCRPTTTKRGSSNPIRQLDSIINNPSRVSSPIVIDSSEDDTYMACTPMNIFNQERFWCAEKENADSELENLEFEDTIAPNPSLKSDIFDEPLESDMFGEPLKSDMFDEPSDSTNPGNVNPTYANVLMHGDPSLTCLAEASSDDLATANGSNLEKGGLAEAGLNESFNLQLLEESSLSSQDTGMELDDDSEEIVSSSQYILNLDYWHLEEQADEKSEAASEVVSKRKPRKRDKRNVENKSTGKRRKDRARLVEEQNESEGVNANESKPNTGKRKKDQVKEKQVESEGNMLEQDDVELNNNEKKGNQNRKSGNKVGGDKMLARLGDFDASVSFETPKKSKESTNKKMKKDRRSGEKARKNSENGSGDNSEKKGSSSKGNGNEESPRKKQKNVDKECPTPSKKQKNIDKECPTTSKKPNNVDKGSPTPSKKQKKVNKESPKKKQENEESPSKKQKKGNEESPGKKPKKSQRKTDNVGGDISVNMINKKSQINTSNGHDVVDDDDDLFRINFKLNSSRGNDLSPKSANKPKPKSPTKAYPSQAYTTLISTEPPNKTDADDAKQLFPCYFVKNNGVAMKFKFPFNQNNLSEKTKQRFLDRRKRFASVLLPTVDYNIQLSNIEDGYLTKEMVEEYHVNYNSSEDQCSIGLSDIQNGSPTPKKIRKSVSSSPINFAASTNSTSKPGVESNDNHKEILSPKLSDVKESVANSSVSSQKISKIRKSLDFGLENGVDSVELLQKKPSQKLTNSHELSENDVNTPKKMKSLITSGSSSRKRNTPKKTGKKTILGPVVRKLESPPYKTDKKSMSTPLKRSPSTTTKTSPKSIQSEILEKYIQMYNIKPCRVLMDKSPEKLTVEKTCSKEQNNPNQSKLFPEKFKNSTVKIMCSNEQNSLAQSKLSPEIINYLNEACSKEQNNPVHSKLSTGNFNKSTVKKAVSLKQNNPVQSKLSTGNSNNLSVKPTCSNEQNNPVQSRLSHENSNNLTVKTTRSEEQKNLVSKSPRSSCPMDTIRDLYQNMEYDNLPVPFSEFEVTELKPDMQDVKNLSTLIRDNPIEFKLSVRLDRIDPSMFVKTVEKHESFKIDNLDGSFGEDIDSSSDDDVPITPTARRISGCKKTDQSARRGQSSTPRSRYRPLKVKITKSPPKRFTKPLSPCWVLLKKLDFDNVKGSSVDSVANSSACLGVVPKNPNPVEPSSSQCALSGSDDCDIFGEVPYQPEPKPALDLEGKEEGCVVFREVLSQPEPKNKEVKLGVNSENRNIFGEVFSQKHSNVKLGVDGEGCNIFGELLSQPKPKNKEVGVNSDDSKISGEILSQPQPKLSEVEPGVNSEEGDIFGELLSQPQPKNREVKVRDCKGLESSTKFDLKTEHKSETMISVVNNKLSQNDFENSLEKSGLHNRSASPVAALEAPGPSTSTAPPWCHSDVYDSFSSSDEKEDKGILSFYNTSVYFPKNDGSDSDKTIYEILSLDEECSEVSGEELRTFIPKIAPPTYNEILTSLSKHGLTEVLNVEPFCSDVTDRASTEVGPVSLKLKSRSAIDLEEYDGEFSKGLCMYRNNLLRSLETKKSSVLAGDREVVLVPLKQPPSCEQVRRWLKVKAQLEKETKKEEEKCEQRLIVPCSPGQNCGSDDEQNTLVLTPMSPPSRTHSTPSDCPPGGSLSLEDTPLCTPVPLAPNRRNKRKPSDILKKSSAKLLKDYAAMSSIDENEARKDYNKLQLSDSSICISEETREHLEAQLKKKARLSSSFQIEAGNADSTSGLPNRIDNLQKTRPQIQI</sequence>
<feature type="compositionally biased region" description="Acidic residues" evidence="2">
    <location>
        <begin position="1544"/>
        <end position="1554"/>
    </location>
</feature>
<feature type="region of interest" description="Disordered" evidence="2">
    <location>
        <begin position="2090"/>
        <end position="2136"/>
    </location>
</feature>
<comment type="catalytic activity">
    <reaction evidence="1">
        <text>DNA(n) + a 2'-deoxyribonucleoside 5'-triphosphate = DNA(n+1) + diphosphate</text>
        <dbReference type="Rhea" id="RHEA:22508"/>
        <dbReference type="Rhea" id="RHEA-COMP:17339"/>
        <dbReference type="Rhea" id="RHEA-COMP:17340"/>
        <dbReference type="ChEBI" id="CHEBI:33019"/>
        <dbReference type="ChEBI" id="CHEBI:61560"/>
        <dbReference type="ChEBI" id="CHEBI:173112"/>
        <dbReference type="EC" id="2.7.7.7"/>
    </reaction>
</comment>
<feature type="region of interest" description="Disordered" evidence="2">
    <location>
        <begin position="449"/>
        <end position="479"/>
    </location>
</feature>
<feature type="region of interest" description="Disordered" evidence="2">
    <location>
        <begin position="1393"/>
        <end position="1458"/>
    </location>
</feature>
<keyword evidence="6" id="KW-1185">Reference proteome</keyword>
<evidence type="ECO:0008006" key="7">
    <source>
        <dbReference type="Google" id="ProtNLM"/>
    </source>
</evidence>
<feature type="region of interest" description="Disordered" evidence="2">
    <location>
        <begin position="972"/>
        <end position="998"/>
    </location>
</feature>
<accession>A0A482X6K8</accession>
<dbReference type="EMBL" id="QKKF02016927">
    <property type="protein sequence ID" value="RZF41266.1"/>
    <property type="molecule type" value="Genomic_DNA"/>
</dbReference>
<dbReference type="Pfam" id="PF24055">
    <property type="entry name" value="POL3_N"/>
    <property type="match status" value="1"/>
</dbReference>
<feature type="compositionally biased region" description="Basic and acidic residues" evidence="2">
    <location>
        <begin position="842"/>
        <end position="855"/>
    </location>
</feature>
<dbReference type="InParanoid" id="A0A482X6K8"/>
<feature type="region of interest" description="Disordered" evidence="2">
    <location>
        <begin position="1104"/>
        <end position="1147"/>
    </location>
</feature>
<feature type="compositionally biased region" description="Basic and acidic residues" evidence="2">
    <location>
        <begin position="811"/>
        <end position="820"/>
    </location>
</feature>
<feature type="domain" description="DNA polymerase zeta catalytic subunit N-terminal" evidence="4">
    <location>
        <begin position="2"/>
        <end position="55"/>
    </location>
</feature>
<dbReference type="InterPro" id="IPR056435">
    <property type="entry name" value="DPOD/Z_N"/>
</dbReference>
<protein>
    <recommendedName>
        <fullName evidence="7">DNA polymerase zeta catalytic subunit</fullName>
    </recommendedName>
</protein>
<feature type="compositionally biased region" description="Basic and acidic residues" evidence="2">
    <location>
        <begin position="1248"/>
        <end position="1261"/>
    </location>
</feature>
<dbReference type="GO" id="GO:0005634">
    <property type="term" value="C:nucleus"/>
    <property type="evidence" value="ECO:0007669"/>
    <property type="project" value="TreeGrafter"/>
</dbReference>
<dbReference type="PANTHER" id="PTHR45812">
    <property type="entry name" value="DNA POLYMERASE ZETA CATALYTIC SUBUNIT"/>
    <property type="match status" value="1"/>
</dbReference>
<feature type="region of interest" description="Disordered" evidence="2">
    <location>
        <begin position="672"/>
        <end position="960"/>
    </location>
</feature>
<dbReference type="SUPFAM" id="SSF53098">
    <property type="entry name" value="Ribonuclease H-like"/>
    <property type="match status" value="1"/>
</dbReference>
<feature type="region of interest" description="Disordered" evidence="2">
    <location>
        <begin position="2201"/>
        <end position="2225"/>
    </location>
</feature>
<feature type="compositionally biased region" description="Polar residues" evidence="2">
    <location>
        <begin position="941"/>
        <end position="954"/>
    </location>
</feature>
<dbReference type="InterPro" id="IPR012337">
    <property type="entry name" value="RNaseH-like_sf"/>
</dbReference>
<feature type="region of interest" description="Disordered" evidence="2">
    <location>
        <begin position="1194"/>
        <end position="1280"/>
    </location>
</feature>
<dbReference type="GO" id="GO:0000724">
    <property type="term" value="P:double-strand break repair via homologous recombination"/>
    <property type="evidence" value="ECO:0007669"/>
    <property type="project" value="TreeGrafter"/>
</dbReference>